<feature type="domain" description="Lytic transglycosylase superhelical linker" evidence="5">
    <location>
        <begin position="414"/>
        <end position="486"/>
    </location>
</feature>
<dbReference type="Pfam" id="PF14718">
    <property type="entry name" value="SLT_L"/>
    <property type="match status" value="1"/>
</dbReference>
<feature type="signal peptide" evidence="3">
    <location>
        <begin position="1"/>
        <end position="20"/>
    </location>
</feature>
<evidence type="ECO:0000256" key="2">
    <source>
        <dbReference type="ARBA" id="ARBA00022729"/>
    </source>
</evidence>
<dbReference type="Gene3D" id="1.10.530.10">
    <property type="match status" value="1"/>
</dbReference>
<proteinExistence type="inferred from homology"/>
<dbReference type="CDD" id="cd13401">
    <property type="entry name" value="Slt70-like"/>
    <property type="match status" value="1"/>
</dbReference>
<evidence type="ECO:0000313" key="7">
    <source>
        <dbReference type="Proteomes" id="UP001432180"/>
    </source>
</evidence>
<evidence type="ECO:0000259" key="4">
    <source>
        <dbReference type="Pfam" id="PF01464"/>
    </source>
</evidence>
<evidence type="ECO:0000259" key="5">
    <source>
        <dbReference type="Pfam" id="PF14718"/>
    </source>
</evidence>
<dbReference type="PROSITE" id="PS00922">
    <property type="entry name" value="TRANSGLYCOSYLASE"/>
    <property type="match status" value="1"/>
</dbReference>
<dbReference type="Gene3D" id="1.25.20.10">
    <property type="entry name" value="Bacterial muramidases"/>
    <property type="match status" value="1"/>
</dbReference>
<dbReference type="InterPro" id="IPR012289">
    <property type="entry name" value="Lytic_TGlycosylase_superhlx_L"/>
</dbReference>
<sequence>MRYRKLILVALFSFSGTLFPLGVGATSPGEADLPAARDRFQQAEWALAQGDMARFARLSASLKDYPLAPDLAIAALVRGLDQAQTSEVEALIAAQAGTAPGERLRRLWLGRLAREKRWTEYARLYVDNGSETRECLYRRALLNTGDAAAAFDGLADLYLTGGSLPDVCDPLFATWAQSESFNPDLVWRRIELALARGNNSIARFQGRYLPTAEQPWLDFRLAAGAKTSRFPTPPAGEHPRRARVIAAALADFATRQPDSALDLLAGRFSDLPPARAGLVHAAAGLALAQGGESARALAELDRLPPGAGSLTLQEQRLRAGLKLGAWQLLPAWISALPDKERRRAPWQYWLGRALEQTQDTGSPDPLSQAIAAYRRAADDRSLWGFLAAERLGIPKKIDHKAIPISPQRLQELLDSPRAARLRELAALERDVEIRREWREYSRALERAHQGEAQAIALREAAALAQALGFRIQAILILAKSGYWDDLELRFPLLHTDHVSGAARATGVPESWLLAIIRQESIFSPDAISPANAIGLMQLLPSTAREVARRLELAPPATEDLIDPALNIRLGSAYLAHLDKHFGGHDALATAAYNAGPTAVRRWLPQSPSQQPIAADVWIATIPYHETRAYVDRVLTYRVLYDHRLGHPLPMLSDLLAPVGPR</sequence>
<dbReference type="Proteomes" id="UP001432180">
    <property type="component" value="Chromosome"/>
</dbReference>
<dbReference type="InterPro" id="IPR000189">
    <property type="entry name" value="Transglyc_AS"/>
</dbReference>
<dbReference type="SUPFAM" id="SSF48435">
    <property type="entry name" value="Bacterial muramidases"/>
    <property type="match status" value="1"/>
</dbReference>
<dbReference type="PANTHER" id="PTHR37423">
    <property type="entry name" value="SOLUBLE LYTIC MUREIN TRANSGLYCOSYLASE-RELATED"/>
    <property type="match status" value="1"/>
</dbReference>
<feature type="domain" description="Transglycosylase SLT" evidence="4">
    <location>
        <begin position="500"/>
        <end position="609"/>
    </location>
</feature>
<reference evidence="6 7" key="1">
    <citation type="journal article" date="2023" name="Microorganisms">
        <title>Thiorhodovibrio frisius and Trv. litoralis spp. nov., Two Novel Members from a Clade of Fastidious Purple Sulfur Bacteria That Exhibit Unique Red-Shifted Light-Harvesting Capabilities.</title>
        <authorList>
            <person name="Methner A."/>
            <person name="Kuzyk S.B."/>
            <person name="Petersen J."/>
            <person name="Bauer S."/>
            <person name="Brinkmann H."/>
            <person name="Sichau K."/>
            <person name="Wanner G."/>
            <person name="Wolf J."/>
            <person name="Neumann-Schaal M."/>
            <person name="Henke P."/>
            <person name="Tank M."/>
            <person name="Sproer C."/>
            <person name="Bunk B."/>
            <person name="Overmann J."/>
        </authorList>
    </citation>
    <scope>NUCLEOTIDE SEQUENCE [LARGE SCALE GENOMIC DNA]</scope>
    <source>
        <strain evidence="6 7">DSM 6702</strain>
    </source>
</reference>
<dbReference type="GO" id="GO:0016829">
    <property type="term" value="F:lyase activity"/>
    <property type="evidence" value="ECO:0007669"/>
    <property type="project" value="UniProtKB-KW"/>
</dbReference>
<dbReference type="EC" id="4.2.2.-" evidence="6"/>
<dbReference type="InterPro" id="IPR008258">
    <property type="entry name" value="Transglycosylase_SLT_dom_1"/>
</dbReference>
<comment type="similarity">
    <text evidence="1">Belongs to the transglycosylase Slt family.</text>
</comment>
<accession>A0ABZ0S9I0</accession>
<dbReference type="EMBL" id="CP121472">
    <property type="protein sequence ID" value="WPL17298.1"/>
    <property type="molecule type" value="Genomic_DNA"/>
</dbReference>
<gene>
    <name evidence="6" type="primary">slt_2</name>
    <name evidence="6" type="ORF">Thiowin_02301</name>
</gene>
<keyword evidence="7" id="KW-1185">Reference proteome</keyword>
<feature type="chain" id="PRO_5046606049" evidence="3">
    <location>
        <begin position="21"/>
        <end position="661"/>
    </location>
</feature>
<name>A0ABZ0S9I0_9GAMM</name>
<keyword evidence="6" id="KW-0456">Lyase</keyword>
<dbReference type="InterPro" id="IPR008939">
    <property type="entry name" value="Lytic_TGlycosylase_superhlx_U"/>
</dbReference>
<evidence type="ECO:0000313" key="6">
    <source>
        <dbReference type="EMBL" id="WPL17298.1"/>
    </source>
</evidence>
<organism evidence="6 7">
    <name type="scientific">Thiorhodovibrio winogradskyi</name>
    <dbReference type="NCBI Taxonomy" id="77007"/>
    <lineage>
        <taxon>Bacteria</taxon>
        <taxon>Pseudomonadati</taxon>
        <taxon>Pseudomonadota</taxon>
        <taxon>Gammaproteobacteria</taxon>
        <taxon>Chromatiales</taxon>
        <taxon>Chromatiaceae</taxon>
        <taxon>Thiorhodovibrio</taxon>
    </lineage>
</organism>
<dbReference type="PANTHER" id="PTHR37423:SF5">
    <property type="entry name" value="SOLUBLE LYTIC MUREIN TRANSGLYCOSYLASE"/>
    <property type="match status" value="1"/>
</dbReference>
<dbReference type="SUPFAM" id="SSF53955">
    <property type="entry name" value="Lysozyme-like"/>
    <property type="match status" value="1"/>
</dbReference>
<protein>
    <submittedName>
        <fullName evidence="6">Soluble lytic murein transglycosylase</fullName>
        <ecNumber evidence="6">4.2.2.-</ecNumber>
    </submittedName>
</protein>
<keyword evidence="2 3" id="KW-0732">Signal</keyword>
<evidence type="ECO:0000256" key="3">
    <source>
        <dbReference type="SAM" id="SignalP"/>
    </source>
</evidence>
<dbReference type="InterPro" id="IPR023346">
    <property type="entry name" value="Lysozyme-like_dom_sf"/>
</dbReference>
<dbReference type="Pfam" id="PF01464">
    <property type="entry name" value="SLT"/>
    <property type="match status" value="1"/>
</dbReference>
<evidence type="ECO:0000256" key="1">
    <source>
        <dbReference type="ARBA" id="ARBA00007734"/>
    </source>
</evidence>